<keyword evidence="3" id="KW-0812">Transmembrane</keyword>
<reference evidence="6" key="1">
    <citation type="submission" date="2021-07" db="EMBL/GenBank/DDBJ databases">
        <title>Candidatus Kaistella beijingensis sp. nov. isolated from a municipal wastewater treatment plant is involved in sludge foaming.</title>
        <authorList>
            <person name="Song Y."/>
            <person name="Liu S.-J."/>
        </authorList>
    </citation>
    <scope>NUCLEOTIDE SEQUENCE</scope>
    <source>
        <strain evidence="6">DSM 43998</strain>
    </source>
</reference>
<protein>
    <submittedName>
        <fullName evidence="6">Lysoplasmalogenase</fullName>
    </submittedName>
</protein>
<evidence type="ECO:0000313" key="7">
    <source>
        <dbReference type="Proteomes" id="UP000887023"/>
    </source>
</evidence>
<sequence length="227" mass="23883">MIVRWPERVFAAATALTVAGAATERLGWQRVAKPLLAPALAARVWRDRERHGPTEAGLLIGSLAAATVGDVLLLEPDDDRRLARGAAAFAVMQAGYAAVFRRRGARPTAPAAVPRGVAWAGVAALLRVQAPGLARPLSGYGLTLGTATTLASDPALAPGSRVVRGLVVPDTDPRSRYAFGALLFTLSDGMIVARRQFLRSPGTRRAAEAAILASYAGAQYLLTQPQR</sequence>
<proteinExistence type="inferred from homology"/>
<evidence type="ECO:0000256" key="4">
    <source>
        <dbReference type="ARBA" id="ARBA00022989"/>
    </source>
</evidence>
<keyword evidence="7" id="KW-1185">Reference proteome</keyword>
<name>A0ABX8SFB6_9ACTN</name>
<dbReference type="PANTHER" id="PTHR31885">
    <property type="entry name" value="GH04784P"/>
    <property type="match status" value="1"/>
</dbReference>
<dbReference type="Pfam" id="PF07947">
    <property type="entry name" value="YhhN"/>
    <property type="match status" value="1"/>
</dbReference>
<evidence type="ECO:0000256" key="5">
    <source>
        <dbReference type="ARBA" id="ARBA00023136"/>
    </source>
</evidence>
<evidence type="ECO:0000256" key="2">
    <source>
        <dbReference type="ARBA" id="ARBA00007375"/>
    </source>
</evidence>
<keyword evidence="5" id="KW-0472">Membrane</keyword>
<dbReference type="RefSeq" id="WP_066469636.1">
    <property type="nucleotide sequence ID" value="NZ_CBCRUZ010000005.1"/>
</dbReference>
<comment type="similarity">
    <text evidence="2">Belongs to the TMEM86 family.</text>
</comment>
<comment type="subcellular location">
    <subcellularLocation>
        <location evidence="1">Membrane</location>
        <topology evidence="1">Multi-pass membrane protein</topology>
    </subcellularLocation>
</comment>
<accession>A0ABX8SFB6</accession>
<evidence type="ECO:0000256" key="3">
    <source>
        <dbReference type="ARBA" id="ARBA00022692"/>
    </source>
</evidence>
<dbReference type="InterPro" id="IPR012506">
    <property type="entry name" value="TMEM86B-like"/>
</dbReference>
<keyword evidence="4" id="KW-1133">Transmembrane helix</keyword>
<evidence type="ECO:0000313" key="6">
    <source>
        <dbReference type="EMBL" id="QXQ16041.1"/>
    </source>
</evidence>
<dbReference type="Proteomes" id="UP000887023">
    <property type="component" value="Chromosome"/>
</dbReference>
<gene>
    <name evidence="6" type="ORF">KV203_18000</name>
</gene>
<dbReference type="EMBL" id="CP079105">
    <property type="protein sequence ID" value="QXQ16041.1"/>
    <property type="molecule type" value="Genomic_DNA"/>
</dbReference>
<organism evidence="6 7">
    <name type="scientific">Skermania pinensis</name>
    <dbReference type="NCBI Taxonomy" id="39122"/>
    <lineage>
        <taxon>Bacteria</taxon>
        <taxon>Bacillati</taxon>
        <taxon>Actinomycetota</taxon>
        <taxon>Actinomycetes</taxon>
        <taxon>Mycobacteriales</taxon>
        <taxon>Gordoniaceae</taxon>
        <taxon>Skermania</taxon>
    </lineage>
</organism>
<evidence type="ECO:0000256" key="1">
    <source>
        <dbReference type="ARBA" id="ARBA00004141"/>
    </source>
</evidence>
<dbReference type="PANTHER" id="PTHR31885:SF6">
    <property type="entry name" value="GH04784P"/>
    <property type="match status" value="1"/>
</dbReference>